<dbReference type="EMBL" id="SPHZ02000005">
    <property type="protein sequence ID" value="KAF0917033.1"/>
    <property type="molecule type" value="Genomic_DNA"/>
</dbReference>
<feature type="compositionally biased region" description="Basic and acidic residues" evidence="1">
    <location>
        <begin position="1"/>
        <end position="10"/>
    </location>
</feature>
<proteinExistence type="predicted"/>
<name>A0A6G1DZB8_9ORYZ</name>
<organism evidence="2 3">
    <name type="scientific">Oryza meyeriana var. granulata</name>
    <dbReference type="NCBI Taxonomy" id="110450"/>
    <lineage>
        <taxon>Eukaryota</taxon>
        <taxon>Viridiplantae</taxon>
        <taxon>Streptophyta</taxon>
        <taxon>Embryophyta</taxon>
        <taxon>Tracheophyta</taxon>
        <taxon>Spermatophyta</taxon>
        <taxon>Magnoliopsida</taxon>
        <taxon>Liliopsida</taxon>
        <taxon>Poales</taxon>
        <taxon>Poaceae</taxon>
        <taxon>BOP clade</taxon>
        <taxon>Oryzoideae</taxon>
        <taxon>Oryzeae</taxon>
        <taxon>Oryzinae</taxon>
        <taxon>Oryza</taxon>
        <taxon>Oryza meyeriana</taxon>
    </lineage>
</organism>
<gene>
    <name evidence="2" type="ORF">E2562_016333</name>
</gene>
<dbReference type="Proteomes" id="UP000479710">
    <property type="component" value="Unassembled WGS sequence"/>
</dbReference>
<dbReference type="AlphaFoldDB" id="A0A6G1DZB8"/>
<dbReference type="GO" id="GO:1990052">
    <property type="term" value="P:ER to chloroplast lipid transport"/>
    <property type="evidence" value="ECO:0007669"/>
    <property type="project" value="InterPro"/>
</dbReference>
<feature type="compositionally biased region" description="Pro residues" evidence="1">
    <location>
        <begin position="56"/>
        <end position="67"/>
    </location>
</feature>
<evidence type="ECO:0000256" key="1">
    <source>
        <dbReference type="SAM" id="MobiDB-lite"/>
    </source>
</evidence>
<evidence type="ECO:0000313" key="3">
    <source>
        <dbReference type="Proteomes" id="UP000479710"/>
    </source>
</evidence>
<accession>A0A6G1DZB8</accession>
<dbReference type="PANTHER" id="PTHR34954:SF4">
    <property type="entry name" value="PROTEIN TRIGALACTOSYLDIACYLGLYCEROL 4, CHLOROPLASTIC"/>
    <property type="match status" value="1"/>
</dbReference>
<dbReference type="InterPro" id="IPR044160">
    <property type="entry name" value="TGD4-like"/>
</dbReference>
<feature type="compositionally biased region" description="Low complexity" evidence="1">
    <location>
        <begin position="68"/>
        <end position="81"/>
    </location>
</feature>
<feature type="region of interest" description="Disordered" evidence="1">
    <location>
        <begin position="1"/>
        <end position="81"/>
    </location>
</feature>
<dbReference type="OrthoDB" id="512148at2759"/>
<dbReference type="GO" id="GO:0009941">
    <property type="term" value="C:chloroplast envelope"/>
    <property type="evidence" value="ECO:0007669"/>
    <property type="project" value="TreeGrafter"/>
</dbReference>
<evidence type="ECO:0000313" key="2">
    <source>
        <dbReference type="EMBL" id="KAF0917033.1"/>
    </source>
</evidence>
<dbReference type="GO" id="GO:0034196">
    <property type="term" value="P:acylglycerol transport"/>
    <property type="evidence" value="ECO:0007669"/>
    <property type="project" value="InterPro"/>
</dbReference>
<dbReference type="GO" id="GO:0070300">
    <property type="term" value="F:phosphatidic acid binding"/>
    <property type="evidence" value="ECO:0007669"/>
    <property type="project" value="InterPro"/>
</dbReference>
<keyword evidence="3" id="KW-1185">Reference proteome</keyword>
<dbReference type="PANTHER" id="PTHR34954">
    <property type="entry name" value="EXPRESSED PROTEIN"/>
    <property type="match status" value="1"/>
</dbReference>
<comment type="caution">
    <text evidence="2">The sequence shown here is derived from an EMBL/GenBank/DDBJ whole genome shotgun (WGS) entry which is preliminary data.</text>
</comment>
<reference evidence="2 3" key="1">
    <citation type="submission" date="2019-11" db="EMBL/GenBank/DDBJ databases">
        <title>Whole genome sequence of Oryza granulata.</title>
        <authorList>
            <person name="Li W."/>
        </authorList>
    </citation>
    <scope>NUCLEOTIDE SEQUENCE [LARGE SCALE GENOMIC DNA]</scope>
    <source>
        <strain evidence="3">cv. Menghai</strain>
        <tissue evidence="2">Leaf</tissue>
    </source>
</reference>
<protein>
    <submittedName>
        <fullName evidence="2">Uncharacterized protein</fullName>
    </submittedName>
</protein>
<sequence>MADGDGRWELNVETPATMEGTARPVPGETLPLGLSRGPRVTRMKQLDFSTASWPPRSSPPSSPPAPAYPSTTRTSSTSPVTATQILNVVYNVTELKRLMN</sequence>